<dbReference type="KEGG" id="hli:HLI_04370"/>
<evidence type="ECO:0000313" key="3">
    <source>
        <dbReference type="Proteomes" id="UP000287756"/>
    </source>
</evidence>
<accession>A0A410MA05</accession>
<dbReference type="SUPFAM" id="SSF55729">
    <property type="entry name" value="Acyl-CoA N-acyltransferases (Nat)"/>
    <property type="match status" value="1"/>
</dbReference>
<dbReference type="Gene3D" id="3.40.630.30">
    <property type="match status" value="1"/>
</dbReference>
<dbReference type="EMBL" id="CP026118">
    <property type="protein sequence ID" value="QAS51508.1"/>
    <property type="molecule type" value="Genomic_DNA"/>
</dbReference>
<dbReference type="PROSITE" id="PS51186">
    <property type="entry name" value="GNAT"/>
    <property type="match status" value="1"/>
</dbReference>
<dbReference type="OrthoDB" id="8479334at2"/>
<gene>
    <name evidence="2" type="ORF">HLI_04370</name>
</gene>
<dbReference type="GO" id="GO:0016747">
    <property type="term" value="F:acyltransferase activity, transferring groups other than amino-acyl groups"/>
    <property type="evidence" value="ECO:0007669"/>
    <property type="project" value="InterPro"/>
</dbReference>
<evidence type="ECO:0000259" key="1">
    <source>
        <dbReference type="PROSITE" id="PS51186"/>
    </source>
</evidence>
<sequence length="155" mass="18275">MIHLQKVRTDEAAKLHNLMQFYIYEFSNYLPDIKLEDNGAYKPFDLEKYWNNNQFHAYFIKLGDELIGFALIESATFSNPNTVEEYFIITKYKGKGYGKVIAKKLFTLFPGEWEITQIENNEPAHAFWKGLIHEVSDGNFREHFKDGVYVQKFNT</sequence>
<dbReference type="Proteomes" id="UP000287756">
    <property type="component" value="Chromosome"/>
</dbReference>
<dbReference type="Pfam" id="PF00583">
    <property type="entry name" value="Acetyltransf_1"/>
    <property type="match status" value="1"/>
</dbReference>
<reference evidence="2 3" key="1">
    <citation type="submission" date="2018-01" db="EMBL/GenBank/DDBJ databases">
        <title>The whole genome sequencing and assembly of Halobacillus litoralis ERB031 strain.</title>
        <authorList>
            <person name="Lee S.-J."/>
            <person name="Park M.-K."/>
            <person name="Kim J.-Y."/>
            <person name="Lee Y.-J."/>
            <person name="Yi H."/>
            <person name="Bahn Y.-S."/>
            <person name="Kim J.F."/>
            <person name="Lee D.-W."/>
        </authorList>
    </citation>
    <scope>NUCLEOTIDE SEQUENCE [LARGE SCALE GENOMIC DNA]</scope>
    <source>
        <strain evidence="2 3">ERB 031</strain>
    </source>
</reference>
<keyword evidence="2" id="KW-0808">Transferase</keyword>
<organism evidence="2 3">
    <name type="scientific">Halobacillus litoralis</name>
    <dbReference type="NCBI Taxonomy" id="45668"/>
    <lineage>
        <taxon>Bacteria</taxon>
        <taxon>Bacillati</taxon>
        <taxon>Bacillota</taxon>
        <taxon>Bacilli</taxon>
        <taxon>Bacillales</taxon>
        <taxon>Bacillaceae</taxon>
        <taxon>Halobacillus</taxon>
    </lineage>
</organism>
<proteinExistence type="predicted"/>
<name>A0A410MA05_9BACI</name>
<evidence type="ECO:0000313" key="2">
    <source>
        <dbReference type="EMBL" id="QAS51508.1"/>
    </source>
</evidence>
<dbReference type="InterPro" id="IPR016181">
    <property type="entry name" value="Acyl_CoA_acyltransferase"/>
</dbReference>
<dbReference type="AlphaFoldDB" id="A0A410MA05"/>
<dbReference type="InterPro" id="IPR000182">
    <property type="entry name" value="GNAT_dom"/>
</dbReference>
<protein>
    <submittedName>
        <fullName evidence="2">GNAT family N-acetyltransferase</fullName>
    </submittedName>
</protein>
<dbReference type="RefSeq" id="WP_128523326.1">
    <property type="nucleotide sequence ID" value="NZ_CANLVY010000003.1"/>
</dbReference>
<feature type="domain" description="N-acetyltransferase" evidence="1">
    <location>
        <begin position="5"/>
        <end position="155"/>
    </location>
</feature>